<organism evidence="1 2">
    <name type="scientific">Veillonella parvula</name>
    <name type="common">Staphylococcus parvulus</name>
    <dbReference type="NCBI Taxonomy" id="29466"/>
    <lineage>
        <taxon>Bacteria</taxon>
        <taxon>Bacillati</taxon>
        <taxon>Bacillota</taxon>
        <taxon>Negativicutes</taxon>
        <taxon>Veillonellales</taxon>
        <taxon>Veillonellaceae</taxon>
        <taxon>Veillonella</taxon>
    </lineage>
</organism>
<reference evidence="1" key="1">
    <citation type="submission" date="2021-02" db="EMBL/GenBank/DDBJ databases">
        <title>Infant gut strain persistence is associated with maternal origin, phylogeny, and functional potential including surface adhesion and iron acquisition.</title>
        <authorList>
            <person name="Lou Y.C."/>
        </authorList>
    </citation>
    <scope>NUCLEOTIDE SEQUENCE</scope>
    <source>
        <strain evidence="1">L3_108_031G1_dasL3_108_031G1_concoct_20</strain>
    </source>
</reference>
<dbReference type="RefSeq" id="WP_278468489.1">
    <property type="nucleotide sequence ID" value="NZ_JAGZMU010000008.1"/>
</dbReference>
<evidence type="ECO:0000313" key="1">
    <source>
        <dbReference type="EMBL" id="MBS4894033.1"/>
    </source>
</evidence>
<name>A0A942WSJ3_VEIPA</name>
<gene>
    <name evidence="1" type="ORF">KHZ90_09720</name>
</gene>
<dbReference type="EMBL" id="JAGZMU010000008">
    <property type="protein sequence ID" value="MBS4894033.1"/>
    <property type="molecule type" value="Genomic_DNA"/>
</dbReference>
<protein>
    <submittedName>
        <fullName evidence="1">Uncharacterized protein</fullName>
    </submittedName>
</protein>
<evidence type="ECO:0000313" key="2">
    <source>
        <dbReference type="Proteomes" id="UP000778864"/>
    </source>
</evidence>
<dbReference type="Proteomes" id="UP000778864">
    <property type="component" value="Unassembled WGS sequence"/>
</dbReference>
<comment type="caution">
    <text evidence="1">The sequence shown here is derived from an EMBL/GenBank/DDBJ whole genome shotgun (WGS) entry which is preliminary data.</text>
</comment>
<dbReference type="AlphaFoldDB" id="A0A942WSJ3"/>
<proteinExistence type="predicted"/>
<sequence length="81" mass="9774">MIIVIGAASFGEPRIDYIWGDDERIYFKDDEEDLIEKKRDSMVDEEEFKNFTDEEFDKYAEDYVENLEWEKIITLNIELPL</sequence>
<accession>A0A942WSJ3</accession>